<name>A0ACD5C395_9SPHI</name>
<dbReference type="Proteomes" id="UP001485301">
    <property type="component" value="Chromosome"/>
</dbReference>
<evidence type="ECO:0000313" key="1">
    <source>
        <dbReference type="EMBL" id="WZN56316.1"/>
    </source>
</evidence>
<gene>
    <name evidence="1" type="ORF">AACH28_01985</name>
</gene>
<dbReference type="EMBL" id="CP151087">
    <property type="protein sequence ID" value="WZN56316.1"/>
    <property type="molecule type" value="Genomic_DNA"/>
</dbReference>
<reference evidence="1" key="1">
    <citation type="submission" date="2024-04" db="EMBL/GenBank/DDBJ databases">
        <title>Complete genome sequence of Sphingobacterium thalpophiium BAA-1094.</title>
        <authorList>
            <person name="Adaikpoh B.I."/>
        </authorList>
    </citation>
    <scope>NUCLEOTIDE SEQUENCE</scope>
    <source>
        <strain evidence="1">BAA-1094</strain>
    </source>
</reference>
<sequence length="638" mass="71329">MILNSKIPEGPLDEKWTRYKKTAKLVNPANRKKLDVIVIGTGLAGSSIAASLGEMGYQVKSFCFQDSPRRAHSVAAQGGVNAAKNYKNDGDSVYRMFVDTLKGGDFRAREANVYRMAECSLNLIDQAVAQGVPFGREYGGYLNNRSFGGVQVSRTFYARGQTGQQLLLGAYQALMRQVVKGTVQLFTRHEMLDVVVIDGKARGVIVRNLDTGDIERHAAHTVVLATGGYGKIYYLSTLAMGCNGSAIWRAHKKGALMASPSWIQIHPTSLPQSGSYQSKLTLMSESLRNDGRIWVPMKEGETREPNAIPEEERDYYLERRYPAFGNLAPRDISSRAAKERIDAGFGIGPLKNAVYLDFAKAIREQGKQKIQEKYGNLFDMYEKITGYDAYSVPMMISPSAHFSMGGLWVDYELMTSLPGLFALGEANFADHGANRLGANSLLQASVDGYFIGPYTIANYLANDIHTGKISTDHIAFERAEEDVRKQIDVFLKIKGSKTVDYFHKTLGKILYDYCGLARNEKGLRYAIEEIRKLKQEFFKDVIVSGQADTLNSELEKAGRVADYFEIGELMCYDALTRNESCGAHFREEYQTADGEALRNDAEYQFISAWLWKGENEEPELVKEPLTFEEIQPTVRSYK</sequence>
<evidence type="ECO:0000313" key="2">
    <source>
        <dbReference type="Proteomes" id="UP001485301"/>
    </source>
</evidence>
<protein>
    <submittedName>
        <fullName evidence="1">Fumarate reductase/succinate dehydrogenase flavoprotein subunit</fullName>
    </submittedName>
</protein>
<organism evidence="1 2">
    <name type="scientific">Sphingobacterium thalpophilum</name>
    <dbReference type="NCBI Taxonomy" id="259"/>
    <lineage>
        <taxon>Bacteria</taxon>
        <taxon>Pseudomonadati</taxon>
        <taxon>Bacteroidota</taxon>
        <taxon>Sphingobacteriia</taxon>
        <taxon>Sphingobacteriales</taxon>
        <taxon>Sphingobacteriaceae</taxon>
        <taxon>Sphingobacterium</taxon>
    </lineage>
</organism>
<accession>A0ACD5C395</accession>
<proteinExistence type="predicted"/>
<keyword evidence="2" id="KW-1185">Reference proteome</keyword>